<dbReference type="Pfam" id="PF00535">
    <property type="entry name" value="Glycos_transf_2"/>
    <property type="match status" value="1"/>
</dbReference>
<evidence type="ECO:0000313" key="3">
    <source>
        <dbReference type="EMBL" id="MBF2708232.1"/>
    </source>
</evidence>
<organism evidence="3 4">
    <name type="scientific">Flavobacterium soyangense</name>
    <dbReference type="NCBI Taxonomy" id="2023265"/>
    <lineage>
        <taxon>Bacteria</taxon>
        <taxon>Pseudomonadati</taxon>
        <taxon>Bacteroidota</taxon>
        <taxon>Flavobacteriia</taxon>
        <taxon>Flavobacteriales</taxon>
        <taxon>Flavobacteriaceae</taxon>
        <taxon>Flavobacterium</taxon>
    </lineage>
</organism>
<gene>
    <name evidence="3" type="ORF">IR213_06465</name>
</gene>
<evidence type="ECO:0000256" key="1">
    <source>
        <dbReference type="SAM" id="Phobius"/>
    </source>
</evidence>
<dbReference type="AlphaFoldDB" id="A0A930U9Y5"/>
<dbReference type="Proteomes" id="UP000646211">
    <property type="component" value="Unassembled WGS sequence"/>
</dbReference>
<dbReference type="InterPro" id="IPR001173">
    <property type="entry name" value="Glyco_trans_2-like"/>
</dbReference>
<reference evidence="3" key="1">
    <citation type="submission" date="2020-11" db="EMBL/GenBank/DDBJ databases">
        <title>Genome of Flavobacterium soyangense.</title>
        <authorList>
            <person name="Liu Q."/>
            <person name="Xin Y.-H."/>
        </authorList>
    </citation>
    <scope>NUCLEOTIDE SEQUENCE</scope>
    <source>
        <strain evidence="3">CGMCC 1.13493</strain>
    </source>
</reference>
<dbReference type="EMBL" id="JADHEC010000010">
    <property type="protein sequence ID" value="MBF2708232.1"/>
    <property type="molecule type" value="Genomic_DNA"/>
</dbReference>
<keyword evidence="4" id="KW-1185">Reference proteome</keyword>
<keyword evidence="1" id="KW-0472">Membrane</keyword>
<comment type="caution">
    <text evidence="3">The sequence shown here is derived from an EMBL/GenBank/DDBJ whole genome shotgun (WGS) entry which is preliminary data.</text>
</comment>
<evidence type="ECO:0000259" key="2">
    <source>
        <dbReference type="Pfam" id="PF00535"/>
    </source>
</evidence>
<keyword evidence="1" id="KW-0812">Transmembrane</keyword>
<dbReference type="PANTHER" id="PTHR22916:SF3">
    <property type="entry name" value="UDP-GLCNAC:BETAGAL BETA-1,3-N-ACETYLGLUCOSAMINYLTRANSFERASE-LIKE PROTEIN 1"/>
    <property type="match status" value="1"/>
</dbReference>
<dbReference type="RefSeq" id="WP_194311489.1">
    <property type="nucleotide sequence ID" value="NZ_JADHEC010000010.1"/>
</dbReference>
<feature type="domain" description="Glycosyltransferase 2-like" evidence="2">
    <location>
        <begin position="6"/>
        <end position="162"/>
    </location>
</feature>
<dbReference type="InterPro" id="IPR029044">
    <property type="entry name" value="Nucleotide-diphossugar_trans"/>
</dbReference>
<feature type="transmembrane region" description="Helical" evidence="1">
    <location>
        <begin position="286"/>
        <end position="305"/>
    </location>
</feature>
<keyword evidence="1" id="KW-1133">Transmembrane helix</keyword>
<dbReference type="PANTHER" id="PTHR22916">
    <property type="entry name" value="GLYCOSYLTRANSFERASE"/>
    <property type="match status" value="1"/>
</dbReference>
<accession>A0A930U9Y5</accession>
<sequence>MSPLVSIIIPTYNRAHLISETLDSIVAQTYTNWECIIVDDDSTDNTVEIINKYIKNESRFQYHLRPKGRQKGPNSCRNFGYELSKGKFINWFDSDDIMLSCFLEKQICSISKQADMSVCKLVYFDFDKEIITKESTIVSNNLIEDYLLGKIQFYVSPPMWNKVFLIKQVELFDETLTNLDDWDFNLRMLYQAPKIALVDEVLIKYRIHASSLSQEINKLNFEEIKSEFRAREKHLKLIKGNKNVNLFVVQTYIKDRYKYILRDVMVQGNVQRRYFLKKLLFSQVKLFDFAGILKTLFSFIIFSIFRKGYKFLN</sequence>
<dbReference type="SUPFAM" id="SSF53448">
    <property type="entry name" value="Nucleotide-diphospho-sugar transferases"/>
    <property type="match status" value="1"/>
</dbReference>
<name>A0A930U9Y5_9FLAO</name>
<dbReference type="Gene3D" id="3.90.550.10">
    <property type="entry name" value="Spore Coat Polysaccharide Biosynthesis Protein SpsA, Chain A"/>
    <property type="match status" value="1"/>
</dbReference>
<dbReference type="GO" id="GO:0016758">
    <property type="term" value="F:hexosyltransferase activity"/>
    <property type="evidence" value="ECO:0007669"/>
    <property type="project" value="UniProtKB-ARBA"/>
</dbReference>
<evidence type="ECO:0000313" key="4">
    <source>
        <dbReference type="Proteomes" id="UP000646211"/>
    </source>
</evidence>
<protein>
    <submittedName>
        <fullName evidence="3">Glycosyltransferase</fullName>
    </submittedName>
</protein>
<proteinExistence type="predicted"/>